<dbReference type="Pfam" id="PF13296">
    <property type="entry name" value="T6SS_Vgr"/>
    <property type="match status" value="1"/>
</dbReference>
<evidence type="ECO:0000313" key="6">
    <source>
        <dbReference type="Proteomes" id="UP000198639"/>
    </source>
</evidence>
<dbReference type="AlphaFoldDB" id="A0A1I1U669"/>
<comment type="similarity">
    <text evidence="1">Belongs to the VgrG protein family.</text>
</comment>
<dbReference type="NCBIfam" id="TIGR03361">
    <property type="entry name" value="VI_Rhs_Vgr"/>
    <property type="match status" value="1"/>
</dbReference>
<dbReference type="STRING" id="1164594.SAMN05216204_13218"/>
<reference evidence="6" key="1">
    <citation type="submission" date="2016-10" db="EMBL/GenBank/DDBJ databases">
        <authorList>
            <person name="Varghese N."/>
            <person name="Submissions S."/>
        </authorList>
    </citation>
    <scope>NUCLEOTIDE SEQUENCE [LARGE SCALE GENOMIC DNA]</scope>
    <source>
        <strain evidence="6">CGMCC 1.12041</strain>
    </source>
</reference>
<evidence type="ECO:0000256" key="1">
    <source>
        <dbReference type="ARBA" id="ARBA00005558"/>
    </source>
</evidence>
<feature type="domain" description="Gp5/Type VI secretion system Vgr protein OB-fold" evidence="2">
    <location>
        <begin position="518"/>
        <end position="570"/>
    </location>
</feature>
<dbReference type="Gene3D" id="2.40.50.230">
    <property type="entry name" value="Gp5 N-terminal domain"/>
    <property type="match status" value="1"/>
</dbReference>
<dbReference type="NCBIfam" id="TIGR01646">
    <property type="entry name" value="vgr_GE"/>
    <property type="match status" value="1"/>
</dbReference>
<protein>
    <submittedName>
        <fullName evidence="5">Type VI secretion system secreted protein VgrG</fullName>
    </submittedName>
</protein>
<evidence type="ECO:0000313" key="5">
    <source>
        <dbReference type="EMBL" id="SFD66332.1"/>
    </source>
</evidence>
<evidence type="ECO:0000259" key="4">
    <source>
        <dbReference type="Pfam" id="PF13296"/>
    </source>
</evidence>
<evidence type="ECO:0000259" key="2">
    <source>
        <dbReference type="Pfam" id="PF04717"/>
    </source>
</evidence>
<feature type="domain" description="Putative type VI secretion system Rhs element associated Vgr" evidence="4">
    <location>
        <begin position="598"/>
        <end position="705"/>
    </location>
</feature>
<dbReference type="InterPro" id="IPR006531">
    <property type="entry name" value="Gp5/Vgr_OB"/>
</dbReference>
<dbReference type="Proteomes" id="UP000198639">
    <property type="component" value="Unassembled WGS sequence"/>
</dbReference>
<dbReference type="InterPro" id="IPR006533">
    <property type="entry name" value="T6SS_Vgr_RhsGE"/>
</dbReference>
<dbReference type="Gene3D" id="3.55.50.10">
    <property type="entry name" value="Baseplate protein-like domains"/>
    <property type="match status" value="1"/>
</dbReference>
<accession>A0A1I1U669</accession>
<dbReference type="Gene3D" id="2.30.110.50">
    <property type="match status" value="1"/>
</dbReference>
<dbReference type="SUPFAM" id="SSF69255">
    <property type="entry name" value="gp5 N-terminal domain-like"/>
    <property type="match status" value="1"/>
</dbReference>
<dbReference type="SUPFAM" id="SSF69279">
    <property type="entry name" value="Phage tail proteins"/>
    <property type="match status" value="2"/>
</dbReference>
<sequence>MPQSNHLPICILRCRRSYEHGEMDLDSASEFLRMVRHEKSLTTAHRPIRLRLGHADHLADELLLPQRIQGHESVCGGFEYLITCVADTPRLPLKELIALPAELQLVTDRGQLRSICGIVAEARAGDHDGGLAVYQLVLRDALAVMEKRINSRVFRYQNELEIVQVLFDEWRQSNSVMASAFDYELDPLFDMRQYPPREQTMQYNESDAAFVRRLLKRRGIAWTFRPGRARAGSADQEPDDTPAHTLVLLSDAASLPRSAAGAVRYHRDDATEQRDTIVSWCAARRLQPGSITRHSWDYRNPSGTQFMTTTARSMADQGRSGNALAATLDDYLVEMPHAGNDVEDHWRLGQVRMNRHEFDTKCFHGEGSVRDLCAGEYFTLTDHPEIDSHPEAERDFVVTAVWMEAENNLPADLSARVRRLMGPYSPQQAMLEPNEHPVAGDGVRVRMRFDAIRRGIALVPAFDPRSDLPHPQLQSAVVTGPAGEEVHCDALGRVKIRFPGMRLGDHKHAHGAGASDTPADSAWVRVASSWAGNGPGSNQCGTVSLPRVGSEVLVAFLGGDPDRPVILSQVFNQRAEPAALSTQGALPGNRYLSGTRTREIGGQRGNQLRFDDTRGEISAQLSSDHGATQLNLGWLTQPKANGSAAARGEGAELRSDHSVAIRGKEGVLLTAEASPRGEGTQLARTGLVGLAELMQSVVEELAKLAEQHTGDEAGSRRLDDLTEKLKRWDQGSNVAPGDQGAEPIVAVTAPAGIILASQDTVSIGSESQIDLVSGADARITGGRNVFLRAARGISAYAHAMGAKIVAGRGNITLEAHQGTVEVKSSRRISLISAEAIHIEAPVVRIVSQGAQTEWSDSTISQQSAGEHVIKASSLARMGPGGGDPTKLQFGSAALRTDERLVLRHLQTREPIPNQSYIAHLSDGRTVEGVSDEQGRTALVLSDSLGPVRFELLPASV</sequence>
<organism evidence="5 6">
    <name type="scientific">Massilia yuzhufengensis</name>
    <dbReference type="NCBI Taxonomy" id="1164594"/>
    <lineage>
        <taxon>Bacteria</taxon>
        <taxon>Pseudomonadati</taxon>
        <taxon>Pseudomonadota</taxon>
        <taxon>Betaproteobacteria</taxon>
        <taxon>Burkholderiales</taxon>
        <taxon>Oxalobacteraceae</taxon>
        <taxon>Telluria group</taxon>
        <taxon>Massilia</taxon>
    </lineage>
</organism>
<dbReference type="Pfam" id="PF04717">
    <property type="entry name" value="Phage_base_V"/>
    <property type="match status" value="1"/>
</dbReference>
<dbReference type="Pfam" id="PF10106">
    <property type="entry name" value="DUF2345"/>
    <property type="match status" value="1"/>
</dbReference>
<dbReference type="InterPro" id="IPR018769">
    <property type="entry name" value="VgrG2_DUF2345"/>
</dbReference>
<feature type="domain" description="DUF2345" evidence="3">
    <location>
        <begin position="737"/>
        <end position="879"/>
    </location>
</feature>
<proteinExistence type="inferred from homology"/>
<dbReference type="InterPro" id="IPR017847">
    <property type="entry name" value="T6SS_RhsGE_Vgr_subset"/>
</dbReference>
<dbReference type="EMBL" id="FOLD01000032">
    <property type="protein sequence ID" value="SFD66332.1"/>
    <property type="molecule type" value="Genomic_DNA"/>
</dbReference>
<gene>
    <name evidence="5" type="ORF">SAMN05216204_13218</name>
</gene>
<name>A0A1I1U669_9BURK</name>
<dbReference type="Pfam" id="PF05954">
    <property type="entry name" value="Phage_GPD"/>
    <property type="match status" value="1"/>
</dbReference>
<evidence type="ECO:0000259" key="3">
    <source>
        <dbReference type="Pfam" id="PF10106"/>
    </source>
</evidence>
<dbReference type="InterPro" id="IPR028244">
    <property type="entry name" value="T6SS_Rhs_Vgr_dom"/>
</dbReference>
<keyword evidence="6" id="KW-1185">Reference proteome</keyword>
<dbReference type="InterPro" id="IPR037026">
    <property type="entry name" value="Vgr_OB-fold_dom_sf"/>
</dbReference>
<dbReference type="Gene3D" id="4.10.220.110">
    <property type="match status" value="1"/>
</dbReference>